<dbReference type="SUPFAM" id="SSF53335">
    <property type="entry name" value="S-adenosyl-L-methionine-dependent methyltransferases"/>
    <property type="match status" value="2"/>
</dbReference>
<accession>A0ABT5BRM9</accession>
<dbReference type="Proteomes" id="UP001217485">
    <property type="component" value="Unassembled WGS sequence"/>
</dbReference>
<dbReference type="CDD" id="cd00761">
    <property type="entry name" value="Glyco_tranf_GTA_type"/>
    <property type="match status" value="1"/>
</dbReference>
<dbReference type="Gene3D" id="3.90.550.10">
    <property type="entry name" value="Spore Coat Polysaccharide Biosynthesis Protein SpsA, Chain A"/>
    <property type="match status" value="1"/>
</dbReference>
<comment type="caution">
    <text evidence="3">The sequence shown here is derived from an EMBL/GenBank/DDBJ whole genome shotgun (WGS) entry which is preliminary data.</text>
</comment>
<proteinExistence type="predicted"/>
<evidence type="ECO:0000313" key="3">
    <source>
        <dbReference type="EMBL" id="MDC0676184.1"/>
    </source>
</evidence>
<sequence>MRLKIVRPACLGSGLELCRRHVMAVSVNLPDEQILAAPHSSCLVSSEHMPFRNVYACLVHEDRESVIDLIRNLHYLDPASAILLYNGGTNRKLLGDDFPFEQYGAMVHPAPRPMKWGYLHGFAVDCMRFALESLPFDAMTVVDSDQLATRPGYSGHLEAFLASRPRVGLLGNSPAPQGPVPTMPPAIAARREIDLWRRFLRRFPDGEAKFVHWTFWPSTVITAAAAREIVSLFRDEELQAILQRSRMWATEEVLFPTLTALLGYEVAENPCSYEYVKFRVQYSVAQLNTAFADPRVYWVHPIPRRSQDPLRRHIRARFSNYGEPAAALPPANAAAERAGKNGPVPPPGPEALSWAQSAPRDRRDVLLATRVLAEMRPIEGWLSDDEADLLIAAAGRALYEFSATHAMVEIGSYCGKATLVLGRTAQAIQPEARLFAIDPHDGRVGARDTGLSVTSPTRARFDFTVAAAGLGEQVVTIEKRAPEVAWQGPVSLLLVDGLHDYESVREDFEHFERWIAPFGYVAFHDHAGYFPGVIQVVDELCASGSYRRIGAVGTLVVLQKAQPAGEAPRLLLRCPILAEMKAIEGWLSEEEADLVITAAARALEELPASHAMVEIGSYCGKATVVLGRVVQALRPEARIYAIDPHDGRVGARDWRIVSTPPTRLKFDRTIAHAELGAYIVPLQRRAPEVAWAGPVSLLLVDGLHDEASVRSDFAHFDPWVVEGGYVLFHDYGGGYPGVTRVVDAILCAGAYVQVHAEGSMILLKKRAAPLEAGPLAARGVGSEAPAPTLDAPPPPAPPLRIELSEQPLVTAIMPTADRRRFIPHAIRHFQKQDYPNRELVIVDDGADPVNDIVPDDPCIRYLRLPSRRTVGWKRNYACREARGEVIIHWDDDDWMADNRIRYQVERLLVERAALSGLSRILYYQPASGKTWQFVYGGGPSRWFGGNTLCYRKALWAKNPFPDINVGEDARFVWSDRASPMTALEDDSFIVGIIHSANVSPKRVGNNAFRPLAPERIRTVMGDDFEAYRALLASERRQ</sequence>
<dbReference type="EC" id="2.1.1.-" evidence="3"/>
<dbReference type="PANTHER" id="PTHR22916:SF3">
    <property type="entry name" value="UDP-GLCNAC:BETAGAL BETA-1,3-N-ACETYLGLUCOSAMINYLTRANSFERASE-LIKE PROTEIN 1"/>
    <property type="match status" value="1"/>
</dbReference>
<keyword evidence="4" id="KW-1185">Reference proteome</keyword>
<gene>
    <name evidence="3" type="ORF">POL72_00415</name>
</gene>
<dbReference type="GO" id="GO:0008168">
    <property type="term" value="F:methyltransferase activity"/>
    <property type="evidence" value="ECO:0007669"/>
    <property type="project" value="UniProtKB-KW"/>
</dbReference>
<dbReference type="InterPro" id="IPR001173">
    <property type="entry name" value="Glyco_trans_2-like"/>
</dbReference>
<keyword evidence="3" id="KW-0489">Methyltransferase</keyword>
<protein>
    <submittedName>
        <fullName evidence="3">Class I SAM-dependent methyltransferase</fullName>
        <ecNumber evidence="3">2.1.1.-</ecNumber>
    </submittedName>
</protein>
<evidence type="ECO:0000313" key="4">
    <source>
        <dbReference type="Proteomes" id="UP001217485"/>
    </source>
</evidence>
<keyword evidence="3" id="KW-0808">Transferase</keyword>
<dbReference type="SUPFAM" id="SSF53448">
    <property type="entry name" value="Nucleotide-diphospho-sugar transferases"/>
    <property type="match status" value="1"/>
</dbReference>
<dbReference type="InterPro" id="IPR029044">
    <property type="entry name" value="Nucleotide-diphossugar_trans"/>
</dbReference>
<dbReference type="Pfam" id="PF13578">
    <property type="entry name" value="Methyltransf_24"/>
    <property type="match status" value="2"/>
</dbReference>
<feature type="domain" description="Glycosyltransferase 2-like" evidence="2">
    <location>
        <begin position="811"/>
        <end position="932"/>
    </location>
</feature>
<name>A0ABT5BRM9_9BACT</name>
<dbReference type="GO" id="GO:0032259">
    <property type="term" value="P:methylation"/>
    <property type="evidence" value="ECO:0007669"/>
    <property type="project" value="UniProtKB-KW"/>
</dbReference>
<dbReference type="PANTHER" id="PTHR22916">
    <property type="entry name" value="GLYCOSYLTRANSFERASE"/>
    <property type="match status" value="1"/>
</dbReference>
<reference evidence="3 4" key="1">
    <citation type="submission" date="2023-01" db="EMBL/GenBank/DDBJ databases">
        <title>Minimal conservation of predation-associated metabolite biosynthetic gene clusters underscores biosynthetic potential of Myxococcota including descriptions for ten novel species: Archangium lansinium sp. nov., Myxococcus landrumus sp. nov., Nannocystis bai.</title>
        <authorList>
            <person name="Ahearne A."/>
            <person name="Stevens C."/>
            <person name="Dowd S."/>
        </authorList>
    </citation>
    <scope>NUCLEOTIDE SEQUENCE [LARGE SCALE GENOMIC DNA]</scope>
    <source>
        <strain evidence="3 4">WIWO2</strain>
    </source>
</reference>
<feature type="region of interest" description="Disordered" evidence="1">
    <location>
        <begin position="329"/>
        <end position="357"/>
    </location>
</feature>
<dbReference type="EMBL" id="JAQNDK010000001">
    <property type="protein sequence ID" value="MDC0676184.1"/>
    <property type="molecule type" value="Genomic_DNA"/>
</dbReference>
<evidence type="ECO:0000259" key="2">
    <source>
        <dbReference type="Pfam" id="PF00535"/>
    </source>
</evidence>
<dbReference type="RefSeq" id="WP_272092891.1">
    <property type="nucleotide sequence ID" value="NZ_JAQNDK010000001.1"/>
</dbReference>
<evidence type="ECO:0000256" key="1">
    <source>
        <dbReference type="SAM" id="MobiDB-lite"/>
    </source>
</evidence>
<dbReference type="InterPro" id="IPR029063">
    <property type="entry name" value="SAM-dependent_MTases_sf"/>
</dbReference>
<dbReference type="Gene3D" id="3.40.50.150">
    <property type="entry name" value="Vaccinia Virus protein VP39"/>
    <property type="match status" value="2"/>
</dbReference>
<organism evidence="3 4">
    <name type="scientific">Sorangium atrum</name>
    <dbReference type="NCBI Taxonomy" id="2995308"/>
    <lineage>
        <taxon>Bacteria</taxon>
        <taxon>Pseudomonadati</taxon>
        <taxon>Myxococcota</taxon>
        <taxon>Polyangia</taxon>
        <taxon>Polyangiales</taxon>
        <taxon>Polyangiaceae</taxon>
        <taxon>Sorangium</taxon>
    </lineage>
</organism>
<dbReference type="Pfam" id="PF00535">
    <property type="entry name" value="Glycos_transf_2"/>
    <property type="match status" value="1"/>
</dbReference>